<proteinExistence type="predicted"/>
<keyword evidence="2" id="KW-1185">Reference proteome</keyword>
<evidence type="ECO:0008006" key="3">
    <source>
        <dbReference type="Google" id="ProtNLM"/>
    </source>
</evidence>
<gene>
    <name evidence="1" type="ORF">EV213_11923</name>
</gene>
<evidence type="ECO:0000313" key="1">
    <source>
        <dbReference type="EMBL" id="TDQ36234.1"/>
    </source>
</evidence>
<protein>
    <recommendedName>
        <fullName evidence="3">WYL domain-containing protein</fullName>
    </recommendedName>
</protein>
<dbReference type="RefSeq" id="WP_133581762.1">
    <property type="nucleotide sequence ID" value="NZ_SNYJ01000019.1"/>
</dbReference>
<dbReference type="AlphaFoldDB" id="A0A4R6TZL0"/>
<comment type="caution">
    <text evidence="1">The sequence shown here is derived from an EMBL/GenBank/DDBJ whole genome shotgun (WGS) entry which is preliminary data.</text>
</comment>
<dbReference type="EMBL" id="SNYJ01000019">
    <property type="protein sequence ID" value="TDQ36234.1"/>
    <property type="molecule type" value="Genomic_DNA"/>
</dbReference>
<accession>A0A4R6TZL0</accession>
<name>A0A4R6TZL0_9BACI</name>
<reference evidence="1 2" key="1">
    <citation type="submission" date="2019-03" db="EMBL/GenBank/DDBJ databases">
        <title>Genomic Encyclopedia of Type Strains, Phase IV (KMG-IV): sequencing the most valuable type-strain genomes for metagenomic binning, comparative biology and taxonomic classification.</title>
        <authorList>
            <person name="Goeker M."/>
        </authorList>
    </citation>
    <scope>NUCLEOTIDE SEQUENCE [LARGE SCALE GENOMIC DNA]</scope>
    <source>
        <strain evidence="1 2">DSM 28697</strain>
    </source>
</reference>
<dbReference type="OrthoDB" id="2112405at2"/>
<sequence>MEAGDRVEIIYMAENGALTKRMIKVLSQTDTHIKALCYAKRSQRTFKKASILGCYKRYVQ</sequence>
<organism evidence="1 2">
    <name type="scientific">Aureibacillus halotolerans</name>
    <dbReference type="NCBI Taxonomy" id="1508390"/>
    <lineage>
        <taxon>Bacteria</taxon>
        <taxon>Bacillati</taxon>
        <taxon>Bacillota</taxon>
        <taxon>Bacilli</taxon>
        <taxon>Bacillales</taxon>
        <taxon>Bacillaceae</taxon>
        <taxon>Aureibacillus</taxon>
    </lineage>
</organism>
<evidence type="ECO:0000313" key="2">
    <source>
        <dbReference type="Proteomes" id="UP000295632"/>
    </source>
</evidence>
<dbReference type="Proteomes" id="UP000295632">
    <property type="component" value="Unassembled WGS sequence"/>
</dbReference>